<evidence type="ECO:0000256" key="15">
    <source>
        <dbReference type="ARBA" id="ARBA00023056"/>
    </source>
</evidence>
<dbReference type="Gene3D" id="3.90.1200.10">
    <property type="match status" value="1"/>
</dbReference>
<evidence type="ECO:0000256" key="16">
    <source>
        <dbReference type="ARBA" id="ARBA00023235"/>
    </source>
</evidence>
<proteinExistence type="inferred from homology"/>
<dbReference type="GO" id="GO:0046872">
    <property type="term" value="F:metal ion binding"/>
    <property type="evidence" value="ECO:0007669"/>
    <property type="project" value="UniProtKB-KW"/>
</dbReference>
<evidence type="ECO:0000256" key="18">
    <source>
        <dbReference type="ARBA" id="ARBA00031378"/>
    </source>
</evidence>
<dbReference type="UniPathway" id="UPA00164"/>
<dbReference type="Pfam" id="PF16657">
    <property type="entry name" value="Malt_amylase_C"/>
    <property type="match status" value="1"/>
</dbReference>
<dbReference type="SMART" id="SM00642">
    <property type="entry name" value="Aamy"/>
    <property type="match status" value="1"/>
</dbReference>
<dbReference type="SUPFAM" id="SSF51011">
    <property type="entry name" value="Glycosyl hydrolase domain"/>
    <property type="match status" value="1"/>
</dbReference>
<dbReference type="GO" id="GO:0016740">
    <property type="term" value="F:transferase activity"/>
    <property type="evidence" value="ECO:0007669"/>
    <property type="project" value="UniProtKB-KW"/>
</dbReference>
<evidence type="ECO:0000256" key="6">
    <source>
        <dbReference type="ARBA" id="ARBA00011962"/>
    </source>
</evidence>
<evidence type="ECO:0000256" key="5">
    <source>
        <dbReference type="ARBA" id="ARBA00011245"/>
    </source>
</evidence>
<dbReference type="Gene3D" id="3.90.400.10">
    <property type="entry name" value="Oligo-1,6-glucosidase, Domain 2"/>
    <property type="match status" value="1"/>
</dbReference>
<dbReference type="Gene3D" id="3.20.20.80">
    <property type="entry name" value="Glycosidases"/>
    <property type="match status" value="1"/>
</dbReference>
<keyword evidence="14" id="KW-0067">ATP-binding</keyword>
<name>A0A6G8PUS4_9ACTN</name>
<dbReference type="GO" id="GO:0005978">
    <property type="term" value="P:glycogen biosynthetic process"/>
    <property type="evidence" value="ECO:0007669"/>
    <property type="project" value="UniProtKB-UniPathway"/>
</dbReference>
<comment type="subunit">
    <text evidence="5">Monomer.</text>
</comment>
<evidence type="ECO:0000256" key="4">
    <source>
        <dbReference type="ARBA" id="ARBA00006219"/>
    </source>
</evidence>
<dbReference type="NCBIfam" id="TIGR02456">
    <property type="entry name" value="treS_nterm"/>
    <property type="match status" value="1"/>
</dbReference>
<keyword evidence="22" id="KW-1185">Reference proteome</keyword>
<keyword evidence="13" id="KW-0106">Calcium</keyword>
<feature type="domain" description="Glycosyl hydrolase family 13 catalytic" evidence="20">
    <location>
        <begin position="33"/>
        <end position="432"/>
    </location>
</feature>
<accession>A0A6G8PUS4</accession>
<evidence type="ECO:0000259" key="20">
    <source>
        <dbReference type="SMART" id="SM00642"/>
    </source>
</evidence>
<keyword evidence="9" id="KW-0119">Carbohydrate metabolism</keyword>
<keyword evidence="15" id="KW-0320">Glycogen biosynthesis</keyword>
<dbReference type="Gene3D" id="2.60.40.1180">
    <property type="entry name" value="Golgi alpha-mannosidase II"/>
    <property type="match status" value="1"/>
</dbReference>
<dbReference type="InterPro" id="IPR013780">
    <property type="entry name" value="Glyco_hydro_b"/>
</dbReference>
<evidence type="ECO:0000313" key="21">
    <source>
        <dbReference type="EMBL" id="QIN77615.1"/>
    </source>
</evidence>
<gene>
    <name evidence="21" type="primary">treS</name>
    <name evidence="21" type="ORF">GBA65_02835</name>
</gene>
<evidence type="ECO:0000256" key="9">
    <source>
        <dbReference type="ARBA" id="ARBA00022600"/>
    </source>
</evidence>
<dbReference type="InterPro" id="IPR006047">
    <property type="entry name" value="GH13_cat_dom"/>
</dbReference>
<dbReference type="Pfam" id="PF00128">
    <property type="entry name" value="Alpha-amylase"/>
    <property type="match status" value="2"/>
</dbReference>
<evidence type="ECO:0000256" key="1">
    <source>
        <dbReference type="ARBA" id="ARBA00001595"/>
    </source>
</evidence>
<sequence>MTQLERNGGAPAEGAPEEPREEALWYKDAIIYHLHVKAFFDSDNDGIGDFKGLTERLEYIKDLGATAVWVMPFYPSPMRDDGYDISEYKNVHPDYGTKRDFRQFVKKAHALGLKVITELVINHTSDAHPWFRRARQAPKGSARRNFYVWSDTYKKYEGTRIIFTDTEASNWTWDEEAGQYYWHRFFSHQPDLNHDNPQVFKAVMNVMRFWLDAGVDGLRLDAIPYLIEREGTDNENLPETHEVLKRMRAEMDERYRDRIFIAEANQWPEDVLPYFGDGDECHMAFHFPLMPRIYMAVAQEDRHPIVEIMHQTPDIPDAAQWAIFLRNHDELTLEMVTDRERDYMYQTYAADPQMRINIGIRRRLAPLMENDRPRIELLNSLLLSMPGTPVLYYGDELGMGDNVFLGDRDTVRTPMQWTGDRNAGFSRAEPARLYLPPIMDPVYGFQSVNVEAQARNTGSLLNWMRRIIAVRKAHKAFGRGTLEFLHPGNRKVLAYIREHEDDTILCVANLSRSAQPVELDLSRFRGRVPVELMGGASFPPIGEAGFPYLLTLPGHSFYWFRLATEAQAPRWHQEAPPALPEPPVVVLPAGREVAPNGALLRLGKRQLAQLEKDALPAFLGARRWFAAKGEKVEKIEVSEIVEMDNRILALLEVGLAGEDGREGQLYALPLAATWEEGREDVYAPLAPYAVAKLRRRARVGVLHDAVADDDFCRYLLRAMSDEERVTTERGEIRFTKTAVLDEIVGEDGVEALSVRRSGVEQSNTSIVFGERLVAKLYRRLRRGINPELEVGRFLTEVARFEHTPPLAGAVEYHGPSGETTLAILQGFVPNQGDGWSYVLDRLALYLEDRLISPWTPDEDAGEEGEETDAFFLGLMRTLGYRTGELHKAFATPNDDPAFSPEPVSAEEFRSWTEGVRREADETLEVLRSRRDALPGELTGEVDELLGRREELMGRLSEISGLDVETVKTRHHGDYHLGQVLVSNNDFQIIDFEGEPGRPMGERRAKHSPMRDVAGMLRSFNYAAYAAFNDVSIERLDHTESMERWIKDWEKGTRDAFLEGYQGGAAGSSSYPEDPEQAEALIELFTLEKALYEVRYELDNRPDWLPIPVRGILDLLRGHHPDDPGSGTEKQKIEEV</sequence>
<dbReference type="KEGG" id="rmar:GBA65_02835"/>
<keyword evidence="11" id="KW-0479">Metal-binding</keyword>
<dbReference type="AlphaFoldDB" id="A0A6G8PUS4"/>
<dbReference type="GO" id="GO:0047471">
    <property type="term" value="F:maltose alpha-D-glucosyltransferase activity"/>
    <property type="evidence" value="ECO:0007669"/>
    <property type="project" value="UniProtKB-EC"/>
</dbReference>
<evidence type="ECO:0000313" key="22">
    <source>
        <dbReference type="Proteomes" id="UP000502706"/>
    </source>
</evidence>
<evidence type="ECO:0000256" key="2">
    <source>
        <dbReference type="ARBA" id="ARBA00004964"/>
    </source>
</evidence>
<dbReference type="CDD" id="cd11334">
    <property type="entry name" value="AmyAc_TreS"/>
    <property type="match status" value="1"/>
</dbReference>
<dbReference type="Pfam" id="PF18085">
    <property type="entry name" value="Mak_N_cap"/>
    <property type="match status" value="1"/>
</dbReference>
<dbReference type="InterPro" id="IPR017853">
    <property type="entry name" value="GH"/>
</dbReference>
<dbReference type="EMBL" id="CP045121">
    <property type="protein sequence ID" value="QIN77615.1"/>
    <property type="molecule type" value="Genomic_DNA"/>
</dbReference>
<dbReference type="InterPro" id="IPR040999">
    <property type="entry name" value="Mak_N_cap"/>
</dbReference>
<reference evidence="21 22" key="1">
    <citation type="submission" date="2019-10" db="EMBL/GenBank/DDBJ databases">
        <title>Rubrobacter sp nov SCSIO 52915 isolated from a deep-sea sediment in the South China Sea.</title>
        <authorList>
            <person name="Chen R.W."/>
        </authorList>
    </citation>
    <scope>NUCLEOTIDE SEQUENCE [LARGE SCALE GENOMIC DNA]</scope>
    <source>
        <strain evidence="21 22">SCSIO 52915</strain>
    </source>
</reference>
<dbReference type="InterPro" id="IPR032091">
    <property type="entry name" value="Malt_amylase-like_C"/>
</dbReference>
<dbReference type="GO" id="GO:0005524">
    <property type="term" value="F:ATP binding"/>
    <property type="evidence" value="ECO:0007669"/>
    <property type="project" value="UniProtKB-KW"/>
</dbReference>
<comment type="catalytic activity">
    <reaction evidence="1">
        <text>D-maltose = alpha,alpha-trehalose</text>
        <dbReference type="Rhea" id="RHEA:15145"/>
        <dbReference type="ChEBI" id="CHEBI:16551"/>
        <dbReference type="ChEBI" id="CHEBI:17306"/>
        <dbReference type="EC" id="5.4.99.16"/>
    </reaction>
</comment>
<dbReference type="PANTHER" id="PTHR10357">
    <property type="entry name" value="ALPHA-AMYLASE FAMILY MEMBER"/>
    <property type="match status" value="1"/>
</dbReference>
<dbReference type="EC" id="5.4.99.16" evidence="7"/>
<dbReference type="SUPFAM" id="SSF51445">
    <property type="entry name" value="(Trans)glycosidases"/>
    <property type="match status" value="1"/>
</dbReference>
<comment type="catalytic activity">
    <reaction evidence="19">
        <text>D-maltose + ATP = alpha-maltose 1-phosphate + ADP + H(+)</text>
        <dbReference type="Rhea" id="RHEA:31915"/>
        <dbReference type="ChEBI" id="CHEBI:15378"/>
        <dbReference type="ChEBI" id="CHEBI:17306"/>
        <dbReference type="ChEBI" id="CHEBI:30616"/>
        <dbReference type="ChEBI" id="CHEBI:63576"/>
        <dbReference type="ChEBI" id="CHEBI:456216"/>
        <dbReference type="EC" id="2.7.1.175"/>
    </reaction>
</comment>
<keyword evidence="16 21" id="KW-0413">Isomerase</keyword>
<dbReference type="RefSeq" id="WP_166395296.1">
    <property type="nucleotide sequence ID" value="NZ_CP045121.1"/>
</dbReference>
<dbReference type="InterPro" id="IPR012811">
    <property type="entry name" value="TreS_maltokin_C_dom"/>
</dbReference>
<evidence type="ECO:0000256" key="3">
    <source>
        <dbReference type="ARBA" id="ARBA00005496"/>
    </source>
</evidence>
<evidence type="ECO:0000256" key="7">
    <source>
        <dbReference type="ARBA" id="ARBA00012619"/>
    </source>
</evidence>
<dbReference type="SUPFAM" id="SSF56112">
    <property type="entry name" value="Protein kinase-like (PK-like)"/>
    <property type="match status" value="1"/>
</dbReference>
<evidence type="ECO:0000256" key="11">
    <source>
        <dbReference type="ARBA" id="ARBA00022723"/>
    </source>
</evidence>
<dbReference type="InterPro" id="IPR011009">
    <property type="entry name" value="Kinase-like_dom_sf"/>
</dbReference>
<keyword evidence="9" id="KW-0321">Glycogen metabolism</keyword>
<dbReference type="NCBIfam" id="TIGR02457">
    <property type="entry name" value="TreS_Cterm"/>
    <property type="match status" value="1"/>
</dbReference>
<dbReference type="InterPro" id="IPR045857">
    <property type="entry name" value="O16G_dom_2"/>
</dbReference>
<keyword evidence="10 21" id="KW-0808">Transferase</keyword>
<evidence type="ECO:0000256" key="19">
    <source>
        <dbReference type="ARBA" id="ARBA00049067"/>
    </source>
</evidence>
<comment type="similarity">
    <text evidence="4">Belongs to the aminoglycoside phosphotransferase family.</text>
</comment>
<evidence type="ECO:0000256" key="14">
    <source>
        <dbReference type="ARBA" id="ARBA00022840"/>
    </source>
</evidence>
<evidence type="ECO:0000256" key="17">
    <source>
        <dbReference type="ARBA" id="ARBA00031251"/>
    </source>
</evidence>
<dbReference type="InterPro" id="IPR012810">
    <property type="entry name" value="TreS/a-amylase_N"/>
</dbReference>
<dbReference type="PANTHER" id="PTHR10357:SF219">
    <property type="entry name" value="MALTOSE ALPHA-D-GLUCOSYLTRANSFERASE"/>
    <property type="match status" value="1"/>
</dbReference>
<organism evidence="21 22">
    <name type="scientific">Rubrobacter marinus</name>
    <dbReference type="NCBI Taxonomy" id="2653852"/>
    <lineage>
        <taxon>Bacteria</taxon>
        <taxon>Bacillati</taxon>
        <taxon>Actinomycetota</taxon>
        <taxon>Rubrobacteria</taxon>
        <taxon>Rubrobacterales</taxon>
        <taxon>Rubrobacteraceae</taxon>
        <taxon>Rubrobacter</taxon>
    </lineage>
</organism>
<keyword evidence="12" id="KW-0547">Nucleotide-binding</keyword>
<comment type="similarity">
    <text evidence="3">Belongs to the glycosyl hydrolase 13 family. TreS subfamily.</text>
</comment>
<evidence type="ECO:0000256" key="13">
    <source>
        <dbReference type="ARBA" id="ARBA00022837"/>
    </source>
</evidence>
<dbReference type="FunFam" id="3.20.20.80:FF:000055">
    <property type="entry name" value="Trehalose synthase"/>
    <property type="match status" value="1"/>
</dbReference>
<evidence type="ECO:0000256" key="10">
    <source>
        <dbReference type="ARBA" id="ARBA00022679"/>
    </source>
</evidence>
<comment type="pathway">
    <text evidence="2">Glycan biosynthesis; glycogen biosynthesis.</text>
</comment>
<evidence type="ECO:0000256" key="8">
    <source>
        <dbReference type="ARBA" id="ARBA00013882"/>
    </source>
</evidence>
<dbReference type="Proteomes" id="UP000502706">
    <property type="component" value="Chromosome"/>
</dbReference>
<evidence type="ECO:0000256" key="12">
    <source>
        <dbReference type="ARBA" id="ARBA00022741"/>
    </source>
</evidence>
<dbReference type="EC" id="2.7.1.175" evidence="6"/>
<protein>
    <recommendedName>
        <fullName evidence="8">Maltokinase</fullName>
        <ecNumber evidence="6">2.7.1.175</ecNumber>
        <ecNumber evidence="7">5.4.99.16</ecNumber>
    </recommendedName>
    <alternativeName>
        <fullName evidence="18">Maltose alpha-D-glucosyltransferase</fullName>
    </alternativeName>
    <alternativeName>
        <fullName evidence="17">Maltose-1-phosphate synthase</fullName>
    </alternativeName>
</protein>